<protein>
    <submittedName>
        <fullName evidence="1">Uncharacterized protein</fullName>
    </submittedName>
</protein>
<reference evidence="1" key="1">
    <citation type="journal article" date="2020" name="Nature">
        <title>Giant virus diversity and host interactions through global metagenomics.</title>
        <authorList>
            <person name="Schulz F."/>
            <person name="Roux S."/>
            <person name="Paez-Espino D."/>
            <person name="Jungbluth S."/>
            <person name="Walsh D.A."/>
            <person name="Denef V.J."/>
            <person name="McMahon K.D."/>
            <person name="Konstantinidis K.T."/>
            <person name="Eloe-Fadrosh E.A."/>
            <person name="Kyrpides N.C."/>
            <person name="Woyke T."/>
        </authorList>
    </citation>
    <scope>NUCLEOTIDE SEQUENCE</scope>
    <source>
        <strain evidence="1">GVMAG-S-1039698-54</strain>
    </source>
</reference>
<dbReference type="AlphaFoldDB" id="A0A6C0AL06"/>
<name>A0A6C0AL06_9ZZZZ</name>
<evidence type="ECO:0000313" key="1">
    <source>
        <dbReference type="EMBL" id="QHS80478.1"/>
    </source>
</evidence>
<sequence length="71" mass="8798">MSSISIIHTYKIYYNKKMKHKERENRCFYEYVHRQMKYKKKFSNETFGMICRISYQLGEPIHNWINTNGKI</sequence>
<dbReference type="EMBL" id="MN740682">
    <property type="protein sequence ID" value="QHS80478.1"/>
    <property type="molecule type" value="Genomic_DNA"/>
</dbReference>
<accession>A0A6C0AL06</accession>
<proteinExistence type="predicted"/>
<organism evidence="1">
    <name type="scientific">viral metagenome</name>
    <dbReference type="NCBI Taxonomy" id="1070528"/>
    <lineage>
        <taxon>unclassified sequences</taxon>
        <taxon>metagenomes</taxon>
        <taxon>organismal metagenomes</taxon>
    </lineage>
</organism>